<evidence type="ECO:0000313" key="2">
    <source>
        <dbReference type="Proteomes" id="UP000249829"/>
    </source>
</evidence>
<reference evidence="1 2" key="1">
    <citation type="submission" date="2018-02" db="EMBL/GenBank/DDBJ databases">
        <title>The genomes of Aspergillus section Nigri reveals drivers in fungal speciation.</title>
        <authorList>
            <consortium name="DOE Joint Genome Institute"/>
            <person name="Vesth T.C."/>
            <person name="Nybo J."/>
            <person name="Theobald S."/>
            <person name="Brandl J."/>
            <person name="Frisvad J.C."/>
            <person name="Nielsen K.F."/>
            <person name="Lyhne E.K."/>
            <person name="Kogle M.E."/>
            <person name="Kuo A."/>
            <person name="Riley R."/>
            <person name="Clum A."/>
            <person name="Nolan M."/>
            <person name="Lipzen A."/>
            <person name="Salamov A."/>
            <person name="Henrissat B."/>
            <person name="Wiebenga A."/>
            <person name="De vries R.P."/>
            <person name="Grigoriev I.V."/>
            <person name="Mortensen U.H."/>
            <person name="Andersen M.R."/>
            <person name="Baker S.E."/>
        </authorList>
    </citation>
    <scope>NUCLEOTIDE SEQUENCE [LARGE SCALE GENOMIC DNA]</scope>
    <source>
        <strain evidence="1 2">CBS 115571</strain>
    </source>
</reference>
<dbReference type="EMBL" id="KZ825273">
    <property type="protein sequence ID" value="PYI12965.1"/>
    <property type="molecule type" value="Genomic_DNA"/>
</dbReference>
<gene>
    <name evidence="1" type="ORF">BO99DRAFT_438684</name>
</gene>
<dbReference type="SUPFAM" id="SSF56112">
    <property type="entry name" value="Protein kinase-like (PK-like)"/>
    <property type="match status" value="1"/>
</dbReference>
<evidence type="ECO:0000313" key="1">
    <source>
        <dbReference type="EMBL" id="PYI12965.1"/>
    </source>
</evidence>
<protein>
    <recommendedName>
        <fullName evidence="3">Protein kinase domain-containing protein</fullName>
    </recommendedName>
</protein>
<organism evidence="1 2">
    <name type="scientific">Aspergillus violaceofuscus (strain CBS 115571)</name>
    <dbReference type="NCBI Taxonomy" id="1450538"/>
    <lineage>
        <taxon>Eukaryota</taxon>
        <taxon>Fungi</taxon>
        <taxon>Dikarya</taxon>
        <taxon>Ascomycota</taxon>
        <taxon>Pezizomycotina</taxon>
        <taxon>Eurotiomycetes</taxon>
        <taxon>Eurotiomycetidae</taxon>
        <taxon>Eurotiales</taxon>
        <taxon>Aspergillaceae</taxon>
        <taxon>Aspergillus</taxon>
    </lineage>
</organism>
<dbReference type="AlphaFoldDB" id="A0A2V5GPK0"/>
<sequence length="180" mass="19938">MESPGTPTHRRMPSIPWRWACPPTSWMTPKSSSRITERPFLWHGDPRRLFTPPALYSPPEDLFNEPILQPTAADIWTLGVNLYEVLGERPLFETFAWDRDDIVAEMVNPLGAPAPTMVEFVGATRAEFFEADELGVPGPWRDGADVPMGRCSWGPPCAGGLAPSDDGVRTVRTAHRGPNS</sequence>
<dbReference type="InterPro" id="IPR011009">
    <property type="entry name" value="Kinase-like_dom_sf"/>
</dbReference>
<evidence type="ECO:0008006" key="3">
    <source>
        <dbReference type="Google" id="ProtNLM"/>
    </source>
</evidence>
<proteinExistence type="predicted"/>
<dbReference type="Gene3D" id="1.10.510.10">
    <property type="entry name" value="Transferase(Phosphotransferase) domain 1"/>
    <property type="match status" value="1"/>
</dbReference>
<dbReference type="STRING" id="1450538.A0A2V5GPK0"/>
<dbReference type="Proteomes" id="UP000249829">
    <property type="component" value="Unassembled WGS sequence"/>
</dbReference>
<name>A0A2V5GPK0_ASPV1</name>
<accession>A0A2V5GPK0</accession>
<keyword evidence="2" id="KW-1185">Reference proteome</keyword>